<dbReference type="RefSeq" id="WP_209707224.1">
    <property type="nucleotide sequence ID" value="NZ_JAGIOO010000001.1"/>
</dbReference>
<keyword evidence="4" id="KW-0378">Hydrolase</keyword>
<feature type="domain" description="Phospholipase D N-terminal" evidence="3">
    <location>
        <begin position="8"/>
        <end position="96"/>
    </location>
</feature>
<dbReference type="InterPro" id="IPR029052">
    <property type="entry name" value="Metallo-depent_PP-like"/>
</dbReference>
<reference evidence="4 5" key="1">
    <citation type="submission" date="2021-03" db="EMBL/GenBank/DDBJ databases">
        <title>Sequencing the genomes of 1000 actinobacteria strains.</title>
        <authorList>
            <person name="Klenk H.-P."/>
        </authorList>
    </citation>
    <scope>NUCLEOTIDE SEQUENCE [LARGE SCALE GENOMIC DNA]</scope>
    <source>
        <strain evidence="4 5">DSM 44580</strain>
    </source>
</reference>
<dbReference type="EC" id="3.1.3.1" evidence="4"/>
<dbReference type="EMBL" id="JAGIOO010000001">
    <property type="protein sequence ID" value="MBP2475633.1"/>
    <property type="molecule type" value="Genomic_DNA"/>
</dbReference>
<proteinExistence type="predicted"/>
<gene>
    <name evidence="4" type="ORF">JOF53_004505</name>
</gene>
<accession>A0ABS5AGC9</accession>
<dbReference type="Proteomes" id="UP001519363">
    <property type="component" value="Unassembled WGS sequence"/>
</dbReference>
<comment type="caution">
    <text evidence="4">The sequence shown here is derived from an EMBL/GenBank/DDBJ whole genome shotgun (WGS) entry which is preliminary data.</text>
</comment>
<evidence type="ECO:0000259" key="2">
    <source>
        <dbReference type="Pfam" id="PF09423"/>
    </source>
</evidence>
<dbReference type="PANTHER" id="PTHR43606">
    <property type="entry name" value="PHOSPHATASE, PUTATIVE (AFU_ORTHOLOGUE AFUA_6G08710)-RELATED"/>
    <property type="match status" value="1"/>
</dbReference>
<dbReference type="Gene3D" id="3.60.21.70">
    <property type="entry name" value="PhoD-like phosphatase"/>
    <property type="match status" value="1"/>
</dbReference>
<dbReference type="InterPro" id="IPR038607">
    <property type="entry name" value="PhoD-like_sf"/>
</dbReference>
<evidence type="ECO:0000256" key="1">
    <source>
        <dbReference type="SAM" id="MobiDB-lite"/>
    </source>
</evidence>
<evidence type="ECO:0000313" key="4">
    <source>
        <dbReference type="EMBL" id="MBP2475633.1"/>
    </source>
</evidence>
<dbReference type="Pfam" id="PF09423">
    <property type="entry name" value="PhoD"/>
    <property type="match status" value="1"/>
</dbReference>
<evidence type="ECO:0000313" key="5">
    <source>
        <dbReference type="Proteomes" id="UP001519363"/>
    </source>
</evidence>
<dbReference type="Pfam" id="PF16655">
    <property type="entry name" value="PhoD_N"/>
    <property type="match status" value="1"/>
</dbReference>
<keyword evidence="5" id="KW-1185">Reference proteome</keyword>
<name>A0ABS5AGC9_9PSEU</name>
<dbReference type="PANTHER" id="PTHR43606:SF2">
    <property type="entry name" value="ALKALINE PHOSPHATASE FAMILY PROTEIN (AFU_ORTHOLOGUE AFUA_5G03860)"/>
    <property type="match status" value="1"/>
</dbReference>
<dbReference type="InterPro" id="IPR018946">
    <property type="entry name" value="PhoD-like_MPP"/>
</dbReference>
<dbReference type="GO" id="GO:0004035">
    <property type="term" value="F:alkaline phosphatase activity"/>
    <property type="evidence" value="ECO:0007669"/>
    <property type="project" value="UniProtKB-EC"/>
</dbReference>
<organism evidence="4 5">
    <name type="scientific">Crossiella equi</name>
    <dbReference type="NCBI Taxonomy" id="130796"/>
    <lineage>
        <taxon>Bacteria</taxon>
        <taxon>Bacillati</taxon>
        <taxon>Actinomycetota</taxon>
        <taxon>Actinomycetes</taxon>
        <taxon>Pseudonocardiales</taxon>
        <taxon>Pseudonocardiaceae</taxon>
        <taxon>Crossiella</taxon>
    </lineage>
</organism>
<dbReference type="Gene3D" id="2.60.40.380">
    <property type="entry name" value="Purple acid phosphatase-like, N-terminal"/>
    <property type="match status" value="1"/>
</dbReference>
<dbReference type="SUPFAM" id="SSF56300">
    <property type="entry name" value="Metallo-dependent phosphatases"/>
    <property type="match status" value="1"/>
</dbReference>
<sequence length="340" mass="37069">MRVDPFTLGVASGEPEPDSVVLWTRLTGVPMIPLPVEWQLSADPAGTRVVRAGVADALPEWAHSVHVEVDGLTPSSEYFFRFRWGRHVSVTGRTRTAPHPVALEGLRLAVTSGDALPAPADLVLHLGCADPVPSSLREHRAHQEARLTPAAQLARASAPLVTTWGRCEVSRAYYEHQPLRAASRPDGERMPIYRSVRWGRLLALRVVDTQQYRRPGSLLGLNQERWLAGELARRRPLWDVLAGHGSTEDLTGERLTVLWRRARVESPVVLRGGVGRAGTREVAGAPELATGAAGTLLCEIGEREWRVAFPGPGGPGNATFERREPTDGVPPSVRQRAASN</sequence>
<evidence type="ECO:0000259" key="3">
    <source>
        <dbReference type="Pfam" id="PF16655"/>
    </source>
</evidence>
<feature type="region of interest" description="Disordered" evidence="1">
    <location>
        <begin position="310"/>
        <end position="340"/>
    </location>
</feature>
<dbReference type="InterPro" id="IPR032093">
    <property type="entry name" value="PhoD_N"/>
</dbReference>
<feature type="domain" description="PhoD-like phosphatase metallophosphatase" evidence="2">
    <location>
        <begin position="170"/>
        <end position="243"/>
    </location>
</feature>
<protein>
    <submittedName>
        <fullName evidence="4">Alkaline phosphatase D</fullName>
        <ecNumber evidence="4">3.1.3.1</ecNumber>
    </submittedName>
</protein>
<dbReference type="InterPro" id="IPR052900">
    <property type="entry name" value="Phospholipid_Metab_Enz"/>
</dbReference>